<keyword evidence="1" id="KW-0808">Transferase</keyword>
<reference evidence="1 2" key="1">
    <citation type="journal article" date="2018" name="PLoS Genet.">
        <title>Population sequencing reveals clonal diversity and ancestral inbreeding in the grapevine cultivar Chardonnay.</title>
        <authorList>
            <person name="Roach M.J."/>
            <person name="Johnson D.L."/>
            <person name="Bohlmann J."/>
            <person name="van Vuuren H.J."/>
            <person name="Jones S.J."/>
            <person name="Pretorius I.S."/>
            <person name="Schmidt S.A."/>
            <person name="Borneman A.R."/>
        </authorList>
    </citation>
    <scope>NUCLEOTIDE SEQUENCE [LARGE SCALE GENOMIC DNA]</scope>
    <source>
        <strain evidence="2">cv. Chardonnay</strain>
        <tissue evidence="1">Leaf</tissue>
    </source>
</reference>
<dbReference type="SUPFAM" id="SSF53335">
    <property type="entry name" value="S-adenosyl-L-methionine-dependent methyltransferases"/>
    <property type="match status" value="1"/>
</dbReference>
<dbReference type="FunFam" id="3.40.50.150:FF:000103">
    <property type="entry name" value="SABATH methyltransferase 1"/>
    <property type="match status" value="1"/>
</dbReference>
<name>A0A438DGN5_VITVI</name>
<gene>
    <name evidence="1" type="primary">VvCHDh000846_1</name>
    <name evidence="1" type="ORF">CK203_079372</name>
</gene>
<dbReference type="EMBL" id="QGNW01001635">
    <property type="protein sequence ID" value="RVW34635.1"/>
    <property type="molecule type" value="Genomic_DNA"/>
</dbReference>
<accession>A0A438DGN5</accession>
<dbReference type="AlphaFoldDB" id="A0A438DGN5"/>
<comment type="caution">
    <text evidence="1">The sequence shown here is derived from an EMBL/GenBank/DDBJ whole genome shotgun (WGS) entry which is preliminary data.</text>
</comment>
<sequence>MSNNTATMQESFPMTGGDGSYSYANNSYFQRQCANASKSMIEEAIAEKLDVQALSTKTFCLADLGCSVGPNTFVDIQHIVGAVERRYLALGLKSHIPEFQVFFNDHAANDFNTLFASLPTERRYFACGVPGSFHGRLFPESSIHFMYSSNALHWLSRMPDEILDKNSPLHGTREGAKELVVGGIMVLIMSTLPDGTSPYRSPPRASYDILESCLMETGIISEAQADSFNHPLYRPSLEQLTALVERNGCFSIERMELTNPASKLDGPMSGHAYTMHVRATIEGLVAKHFRSESVDQLFHLFFKKIENMSRQLELDPKEEIQRFVVLKRK</sequence>
<evidence type="ECO:0000313" key="1">
    <source>
        <dbReference type="EMBL" id="RVW34635.1"/>
    </source>
</evidence>
<dbReference type="GO" id="GO:0032259">
    <property type="term" value="P:methylation"/>
    <property type="evidence" value="ECO:0007669"/>
    <property type="project" value="UniProtKB-KW"/>
</dbReference>
<organism evidence="1 2">
    <name type="scientific">Vitis vinifera</name>
    <name type="common">Grape</name>
    <dbReference type="NCBI Taxonomy" id="29760"/>
    <lineage>
        <taxon>Eukaryota</taxon>
        <taxon>Viridiplantae</taxon>
        <taxon>Streptophyta</taxon>
        <taxon>Embryophyta</taxon>
        <taxon>Tracheophyta</taxon>
        <taxon>Spermatophyta</taxon>
        <taxon>Magnoliopsida</taxon>
        <taxon>eudicotyledons</taxon>
        <taxon>Gunneridae</taxon>
        <taxon>Pentapetalae</taxon>
        <taxon>rosids</taxon>
        <taxon>Vitales</taxon>
        <taxon>Vitaceae</taxon>
        <taxon>Viteae</taxon>
        <taxon>Vitis</taxon>
    </lineage>
</organism>
<dbReference type="InterPro" id="IPR029063">
    <property type="entry name" value="SAM-dependent_MTases_sf"/>
</dbReference>
<dbReference type="PANTHER" id="PTHR31009">
    <property type="entry name" value="S-ADENOSYL-L-METHIONINE:CARBOXYL METHYLTRANSFERASE FAMILY PROTEIN"/>
    <property type="match status" value="1"/>
</dbReference>
<evidence type="ECO:0000313" key="2">
    <source>
        <dbReference type="Proteomes" id="UP000288805"/>
    </source>
</evidence>
<dbReference type="GO" id="GO:0008168">
    <property type="term" value="F:methyltransferase activity"/>
    <property type="evidence" value="ECO:0007669"/>
    <property type="project" value="UniProtKB-KW"/>
</dbReference>
<protein>
    <submittedName>
        <fullName evidence="1">Putative S-adenosylmethionine-dependent methyltransferase</fullName>
    </submittedName>
</protein>
<dbReference type="Pfam" id="PF03492">
    <property type="entry name" value="Methyltransf_7"/>
    <property type="match status" value="2"/>
</dbReference>
<dbReference type="Gene3D" id="3.40.50.150">
    <property type="entry name" value="Vaccinia Virus protein VP39"/>
    <property type="match status" value="1"/>
</dbReference>
<proteinExistence type="predicted"/>
<dbReference type="Proteomes" id="UP000288805">
    <property type="component" value="Unassembled WGS sequence"/>
</dbReference>
<dbReference type="InterPro" id="IPR005299">
    <property type="entry name" value="MeTrfase_7"/>
</dbReference>
<keyword evidence="1" id="KW-0489">Methyltransferase</keyword>